<dbReference type="EMBL" id="JARPOI010000015">
    <property type="protein sequence ID" value="KAJ9153568.1"/>
    <property type="molecule type" value="Genomic_DNA"/>
</dbReference>
<accession>A0ABQ9L035</accession>
<evidence type="ECO:0000313" key="1">
    <source>
        <dbReference type="EMBL" id="KAJ9153568.1"/>
    </source>
</evidence>
<organism evidence="1 2">
    <name type="scientific">Hevea brasiliensis</name>
    <name type="common">Para rubber tree</name>
    <name type="synonym">Siphonia brasiliensis</name>
    <dbReference type="NCBI Taxonomy" id="3981"/>
    <lineage>
        <taxon>Eukaryota</taxon>
        <taxon>Viridiplantae</taxon>
        <taxon>Streptophyta</taxon>
        <taxon>Embryophyta</taxon>
        <taxon>Tracheophyta</taxon>
        <taxon>Spermatophyta</taxon>
        <taxon>Magnoliopsida</taxon>
        <taxon>eudicotyledons</taxon>
        <taxon>Gunneridae</taxon>
        <taxon>Pentapetalae</taxon>
        <taxon>rosids</taxon>
        <taxon>fabids</taxon>
        <taxon>Malpighiales</taxon>
        <taxon>Euphorbiaceae</taxon>
        <taxon>Crotonoideae</taxon>
        <taxon>Micrandreae</taxon>
        <taxon>Hevea</taxon>
    </lineage>
</organism>
<comment type="caution">
    <text evidence="1">The sequence shown here is derived from an EMBL/GenBank/DDBJ whole genome shotgun (WGS) entry which is preliminary data.</text>
</comment>
<dbReference type="PANTHER" id="PTHR33312:SF35">
    <property type="entry name" value="TPRXL"/>
    <property type="match status" value="1"/>
</dbReference>
<sequence length="217" mass="24126">MEHHHQKTSCRDIFSFPSTPSQVQDSDFHFEFGCFTPVSPSTDPCKTSPADHLFYNGRLLPNSFPVLQQQQTPTTAMVFVGSISRASSRNCISSKDSLITSRSNSVNSSRSSVSSSARTSWSSDNSERRLLYHSTKLASRTPGTAIWIIPTKKNGGMVLVKPGLMNKKDSGHRQGKKDKSPGICRRFFRSLFVACRECHAMEPPTEDDVLQGRVKLL</sequence>
<dbReference type="Proteomes" id="UP001174677">
    <property type="component" value="Chromosome 15"/>
</dbReference>
<gene>
    <name evidence="1" type="ORF">P3X46_026995</name>
</gene>
<keyword evidence="2" id="KW-1185">Reference proteome</keyword>
<proteinExistence type="predicted"/>
<protein>
    <submittedName>
        <fullName evidence="1">Uncharacterized protein</fullName>
    </submittedName>
</protein>
<name>A0ABQ9L035_HEVBR</name>
<dbReference type="PANTHER" id="PTHR33312">
    <property type="entry name" value="MEMBRANE-ASSOCIATED KINASE REGULATOR 4-RELATED"/>
    <property type="match status" value="1"/>
</dbReference>
<reference evidence="1 2" key="1">
    <citation type="journal article" date="2023" name="Plant Biotechnol. J.">
        <title>Chromosome-level wild Hevea brasiliensis genome provides new tools for genomic-assisted breeding and valuable loci to elevate rubber yield.</title>
        <authorList>
            <person name="Cheng H."/>
            <person name="Song X."/>
            <person name="Hu Y."/>
            <person name="Wu T."/>
            <person name="Yang Q."/>
            <person name="An Z."/>
            <person name="Feng S."/>
            <person name="Deng Z."/>
            <person name="Wu W."/>
            <person name="Zeng X."/>
            <person name="Tu M."/>
            <person name="Wang X."/>
            <person name="Huang H."/>
        </authorList>
    </citation>
    <scope>NUCLEOTIDE SEQUENCE [LARGE SCALE GENOMIC DNA]</scope>
    <source>
        <strain evidence="1">MT/VB/25A 57/8</strain>
    </source>
</reference>
<evidence type="ECO:0000313" key="2">
    <source>
        <dbReference type="Proteomes" id="UP001174677"/>
    </source>
</evidence>
<dbReference type="InterPro" id="IPR039620">
    <property type="entry name" value="BKI1/MAKR1/3/4"/>
</dbReference>